<proteinExistence type="predicted"/>
<sequence>MEDAAPFEAKELLISGHNIPGEENRDDIDDYIGLLQYEGQKARDKVKVHGAPMCGFVAPKKKLSHGGLWGSNPQDFVKQAQSRKVFHLVVVKIVIIKLKWNAQDMSTPPPQLDPILATCLASAPPPLIPVHMDPTQGSSKSIDPILAVVVGSVACADGVRCPSSYSTGIPHAIAWLWPLPELIDLTKNEDEEE</sequence>
<comment type="caution">
    <text evidence="1">The sequence shown here is derived from an EMBL/GenBank/DDBJ whole genome shotgun (WGS) entry which is preliminary data.</text>
</comment>
<dbReference type="EMBL" id="JAUUTY010000001">
    <property type="protein sequence ID" value="KAK1696723.1"/>
    <property type="molecule type" value="Genomic_DNA"/>
</dbReference>
<evidence type="ECO:0000313" key="2">
    <source>
        <dbReference type="Proteomes" id="UP001231189"/>
    </source>
</evidence>
<gene>
    <name evidence="1" type="ORF">QYE76_013420</name>
</gene>
<name>A0AAD8X4J6_LOLMU</name>
<organism evidence="1 2">
    <name type="scientific">Lolium multiflorum</name>
    <name type="common">Italian ryegrass</name>
    <name type="synonym">Lolium perenne subsp. multiflorum</name>
    <dbReference type="NCBI Taxonomy" id="4521"/>
    <lineage>
        <taxon>Eukaryota</taxon>
        <taxon>Viridiplantae</taxon>
        <taxon>Streptophyta</taxon>
        <taxon>Embryophyta</taxon>
        <taxon>Tracheophyta</taxon>
        <taxon>Spermatophyta</taxon>
        <taxon>Magnoliopsida</taxon>
        <taxon>Liliopsida</taxon>
        <taxon>Poales</taxon>
        <taxon>Poaceae</taxon>
        <taxon>BOP clade</taxon>
        <taxon>Pooideae</taxon>
        <taxon>Poodae</taxon>
        <taxon>Poeae</taxon>
        <taxon>Poeae Chloroplast Group 2 (Poeae type)</taxon>
        <taxon>Loliodinae</taxon>
        <taxon>Loliinae</taxon>
        <taxon>Lolium</taxon>
    </lineage>
</organism>
<dbReference type="Proteomes" id="UP001231189">
    <property type="component" value="Unassembled WGS sequence"/>
</dbReference>
<protein>
    <submittedName>
        <fullName evidence="1">Uncharacterized protein</fullName>
    </submittedName>
</protein>
<reference evidence="1" key="1">
    <citation type="submission" date="2023-07" db="EMBL/GenBank/DDBJ databases">
        <title>A chromosome-level genome assembly of Lolium multiflorum.</title>
        <authorList>
            <person name="Chen Y."/>
            <person name="Copetti D."/>
            <person name="Kolliker R."/>
            <person name="Studer B."/>
        </authorList>
    </citation>
    <scope>NUCLEOTIDE SEQUENCE</scope>
    <source>
        <strain evidence="1">02402/16</strain>
        <tissue evidence="1">Leaf</tissue>
    </source>
</reference>
<keyword evidence="2" id="KW-1185">Reference proteome</keyword>
<dbReference type="AlphaFoldDB" id="A0AAD8X4J6"/>
<evidence type="ECO:0000313" key="1">
    <source>
        <dbReference type="EMBL" id="KAK1696723.1"/>
    </source>
</evidence>
<accession>A0AAD8X4J6</accession>